<keyword evidence="2" id="KW-1133">Transmembrane helix</keyword>
<organism evidence="3 4">
    <name type="scientific">Caproicibacterium amylolyticum</name>
    <dbReference type="NCBI Taxonomy" id="2766537"/>
    <lineage>
        <taxon>Bacteria</taxon>
        <taxon>Bacillati</taxon>
        <taxon>Bacillota</taxon>
        <taxon>Clostridia</taxon>
        <taxon>Eubacteriales</taxon>
        <taxon>Oscillospiraceae</taxon>
        <taxon>Caproicibacterium</taxon>
    </lineage>
</organism>
<keyword evidence="2" id="KW-0472">Membrane</keyword>
<dbReference type="Pfam" id="PF18975">
    <property type="entry name" value="DUF5711"/>
    <property type="match status" value="1"/>
</dbReference>
<gene>
    <name evidence="3" type="ORF">H6X83_10545</name>
</gene>
<dbReference type="Proteomes" id="UP000516046">
    <property type="component" value="Chromosome"/>
</dbReference>
<sequence length="420" mass="44442">MRKAAQSIRKQGKHSPLPGELPPIGDPERRKEKRRIRRERRDGKPPKGIYAAIAILLICAVVMVVWVNRENLQPANISEWVQTQMLGLGKGSGYPVQFSNESVQPRNFVAQDKNVFLTSDTSIQAYNGSAKQLFSRKHSFSDAVMKVSGNRVLVYNLGGTGYRLENQLKTLVSSNTDGKLLGGAVCANGRYALLTQEDGYCGKLTVYLPDGQIAFQYSFSEYYPTAVAMNTAGSHAVVTAVGASSGSLLSVVYELDFNSSKTVKPISTYKDTTFLDVSYTDNGTILAVGDTQTAAMDSSGKNLGSYSYGDAELSAWYLAGGTAVLGLLNFHNATASHLTAIGADGKAIGTANISGSVSSVSCFGSTMAALCGSKVMAFTTAGKAAGSCSAGNNARAVALRSGNQIFVLDVSAIRLETLAG</sequence>
<keyword evidence="2" id="KW-0812">Transmembrane</keyword>
<dbReference type="SUPFAM" id="SSF69322">
    <property type="entry name" value="Tricorn protease domain 2"/>
    <property type="match status" value="1"/>
</dbReference>
<dbReference type="InterPro" id="IPR043765">
    <property type="entry name" value="DUF5711"/>
</dbReference>
<proteinExistence type="predicted"/>
<evidence type="ECO:0000313" key="4">
    <source>
        <dbReference type="Proteomes" id="UP000516046"/>
    </source>
</evidence>
<keyword evidence="4" id="KW-1185">Reference proteome</keyword>
<evidence type="ECO:0000256" key="2">
    <source>
        <dbReference type="SAM" id="Phobius"/>
    </source>
</evidence>
<dbReference type="KEGG" id="caml:H6X83_10545"/>
<dbReference type="AlphaFoldDB" id="A0A7G9WFB3"/>
<name>A0A7G9WFB3_9FIRM</name>
<reference evidence="3 4" key="1">
    <citation type="submission" date="2020-08" db="EMBL/GenBank/DDBJ databases">
        <authorList>
            <person name="Ren C."/>
            <person name="Gu Y."/>
            <person name="Xu Y."/>
        </authorList>
    </citation>
    <scope>NUCLEOTIDE SEQUENCE [LARGE SCALE GENOMIC DNA]</scope>
    <source>
        <strain evidence="3 4">LBM18003</strain>
    </source>
</reference>
<evidence type="ECO:0000313" key="3">
    <source>
        <dbReference type="EMBL" id="QNO17375.1"/>
    </source>
</evidence>
<dbReference type="RefSeq" id="WP_212506444.1">
    <property type="nucleotide sequence ID" value="NZ_CP060696.1"/>
</dbReference>
<evidence type="ECO:0000256" key="1">
    <source>
        <dbReference type="SAM" id="MobiDB-lite"/>
    </source>
</evidence>
<protein>
    <submittedName>
        <fullName evidence="3">Uncharacterized protein</fullName>
    </submittedName>
</protein>
<accession>A0A7G9WFB3</accession>
<feature type="transmembrane region" description="Helical" evidence="2">
    <location>
        <begin position="48"/>
        <end position="67"/>
    </location>
</feature>
<feature type="region of interest" description="Disordered" evidence="1">
    <location>
        <begin position="1"/>
        <end position="43"/>
    </location>
</feature>
<dbReference type="EMBL" id="CP060696">
    <property type="protein sequence ID" value="QNO17375.1"/>
    <property type="molecule type" value="Genomic_DNA"/>
</dbReference>